<proteinExistence type="predicted"/>
<dbReference type="AlphaFoldDB" id="T1CMZ9"/>
<comment type="caution">
    <text evidence="1">The sequence shown here is derived from an EMBL/GenBank/DDBJ whole genome shotgun (WGS) entry which is preliminary data.</text>
</comment>
<organism evidence="1">
    <name type="scientific">mine drainage metagenome</name>
    <dbReference type="NCBI Taxonomy" id="410659"/>
    <lineage>
        <taxon>unclassified sequences</taxon>
        <taxon>metagenomes</taxon>
        <taxon>ecological metagenomes</taxon>
    </lineage>
</organism>
<gene>
    <name evidence="1" type="ORF">B1A_06338</name>
</gene>
<reference evidence="1" key="1">
    <citation type="submission" date="2013-08" db="EMBL/GenBank/DDBJ databases">
        <authorList>
            <person name="Mendez C."/>
            <person name="Richter M."/>
            <person name="Ferrer M."/>
            <person name="Sanchez J."/>
        </authorList>
    </citation>
    <scope>NUCLEOTIDE SEQUENCE</scope>
</reference>
<reference evidence="1" key="2">
    <citation type="journal article" date="2014" name="ISME J.">
        <title>Microbial stratification in low pH oxic and suboxic macroscopic growths along an acid mine drainage.</title>
        <authorList>
            <person name="Mendez-Garcia C."/>
            <person name="Mesa V."/>
            <person name="Sprenger R.R."/>
            <person name="Richter M."/>
            <person name="Diez M.S."/>
            <person name="Solano J."/>
            <person name="Bargiela R."/>
            <person name="Golyshina O.V."/>
            <person name="Manteca A."/>
            <person name="Ramos J.L."/>
            <person name="Gallego J.R."/>
            <person name="Llorente I."/>
            <person name="Martins Dos Santos V.A."/>
            <person name="Jensen O.N."/>
            <person name="Pelaez A.I."/>
            <person name="Sanchez J."/>
            <person name="Ferrer M."/>
        </authorList>
    </citation>
    <scope>NUCLEOTIDE SEQUENCE</scope>
</reference>
<sequence length="54" mass="6509">MDRRIAIFRSRSIRIRREGETTMSTYSFTEKKRIRKDFGKRPPVLDVPNLLQIQ</sequence>
<feature type="non-terminal residue" evidence="1">
    <location>
        <position position="54"/>
    </location>
</feature>
<name>T1CMZ9_9ZZZZ</name>
<evidence type="ECO:0000313" key="1">
    <source>
        <dbReference type="EMBL" id="EQD70350.1"/>
    </source>
</evidence>
<dbReference type="EMBL" id="AUZX01004609">
    <property type="protein sequence ID" value="EQD70350.1"/>
    <property type="molecule type" value="Genomic_DNA"/>
</dbReference>
<accession>T1CMZ9</accession>
<protein>
    <submittedName>
        <fullName evidence="1">Uncharacterized protein</fullName>
    </submittedName>
</protein>